<protein>
    <submittedName>
        <fullName evidence="2">Uncharacterized protein</fullName>
    </submittedName>
</protein>
<keyword evidence="3" id="KW-1185">Reference proteome</keyword>
<accession>A0AAW0Z595</accession>
<dbReference type="AlphaFoldDB" id="A0AAW0Z595"/>
<dbReference type="Proteomes" id="UP001388673">
    <property type="component" value="Unassembled WGS sequence"/>
</dbReference>
<dbReference type="EMBL" id="JBCAWK010000002">
    <property type="protein sequence ID" value="KAK8865957.1"/>
    <property type="molecule type" value="Genomic_DNA"/>
</dbReference>
<dbReference type="KEGG" id="kne:92178365"/>
<sequence>MALGADLHGTDTPKALPSHATRMTCSIFSGRGDQDAFDKSVDDPFSKAGHDLPSTSTQSMSDDPRSGSGNDDSVSTISSSTSTHVGLDTLRIWIDVDGGQRDELM</sequence>
<feature type="compositionally biased region" description="Basic and acidic residues" evidence="1">
    <location>
        <begin position="32"/>
        <end position="50"/>
    </location>
</feature>
<reference evidence="2 3" key="1">
    <citation type="journal article" date="2024" name="bioRxiv">
        <title>Comparative genomics of Cryptococcus and Kwoniella reveals pathogenesis evolution and contrasting karyotype dynamics via intercentromeric recombination or chromosome fusion.</title>
        <authorList>
            <person name="Coelho M.A."/>
            <person name="David-Palma M."/>
            <person name="Shea T."/>
            <person name="Bowers K."/>
            <person name="McGinley-Smith S."/>
            <person name="Mohammad A.W."/>
            <person name="Gnirke A."/>
            <person name="Yurkov A.M."/>
            <person name="Nowrousian M."/>
            <person name="Sun S."/>
            <person name="Cuomo C.A."/>
            <person name="Heitman J."/>
        </authorList>
    </citation>
    <scope>NUCLEOTIDE SEQUENCE [LARGE SCALE GENOMIC DNA]</scope>
    <source>
        <strain evidence="2 3">CBS 13917</strain>
    </source>
</reference>
<feature type="compositionally biased region" description="Polar residues" evidence="1">
    <location>
        <begin position="53"/>
        <end position="72"/>
    </location>
</feature>
<name>A0AAW0Z595_9TREE</name>
<proteinExistence type="predicted"/>
<organism evidence="2 3">
    <name type="scientific">Kwoniella newhampshirensis</name>
    <dbReference type="NCBI Taxonomy" id="1651941"/>
    <lineage>
        <taxon>Eukaryota</taxon>
        <taxon>Fungi</taxon>
        <taxon>Dikarya</taxon>
        <taxon>Basidiomycota</taxon>
        <taxon>Agaricomycotina</taxon>
        <taxon>Tremellomycetes</taxon>
        <taxon>Tremellales</taxon>
        <taxon>Cryptococcaceae</taxon>
        <taxon>Kwoniella</taxon>
    </lineage>
</organism>
<dbReference type="RefSeq" id="XP_066805436.1">
    <property type="nucleotide sequence ID" value="XM_066944235.1"/>
</dbReference>
<evidence type="ECO:0000313" key="2">
    <source>
        <dbReference type="EMBL" id="KAK8865957.1"/>
    </source>
</evidence>
<feature type="region of interest" description="Disordered" evidence="1">
    <location>
        <begin position="1"/>
        <end position="20"/>
    </location>
</feature>
<dbReference type="GeneID" id="92178365"/>
<feature type="compositionally biased region" description="Low complexity" evidence="1">
    <location>
        <begin position="73"/>
        <end position="82"/>
    </location>
</feature>
<evidence type="ECO:0000313" key="3">
    <source>
        <dbReference type="Proteomes" id="UP001388673"/>
    </source>
</evidence>
<feature type="region of interest" description="Disordered" evidence="1">
    <location>
        <begin position="32"/>
        <end position="82"/>
    </location>
</feature>
<gene>
    <name evidence="2" type="ORF">IAR55_001106</name>
</gene>
<evidence type="ECO:0000256" key="1">
    <source>
        <dbReference type="SAM" id="MobiDB-lite"/>
    </source>
</evidence>
<comment type="caution">
    <text evidence="2">The sequence shown here is derived from an EMBL/GenBank/DDBJ whole genome shotgun (WGS) entry which is preliminary data.</text>
</comment>